<dbReference type="Proteomes" id="UP000233551">
    <property type="component" value="Unassembled WGS sequence"/>
</dbReference>
<accession>A0A2I0K1D3</accession>
<proteinExistence type="predicted"/>
<name>A0A2I0K1D3_PUNGR</name>
<evidence type="ECO:0000313" key="2">
    <source>
        <dbReference type="Proteomes" id="UP000233551"/>
    </source>
</evidence>
<dbReference type="AlphaFoldDB" id="A0A2I0K1D3"/>
<gene>
    <name evidence="1" type="ORF">CRG98_017181</name>
</gene>
<dbReference type="EMBL" id="PGOL01000974">
    <property type="protein sequence ID" value="PKI62375.1"/>
    <property type="molecule type" value="Genomic_DNA"/>
</dbReference>
<sequence length="127" mass="14450">MAVVRRVKAVIQKWGDSNRSGRAAAGWIGSEWHDRMGQIGVGWPNHGRRILNRWWKGAASTGRGTLIDHGALQCTVVGNEEEEDKGHYDLRRRINTTPDSDLTRLSLLLDNDEEPAWSIPQRMSHRR</sequence>
<evidence type="ECO:0000313" key="1">
    <source>
        <dbReference type="EMBL" id="PKI62375.1"/>
    </source>
</evidence>
<organism evidence="1 2">
    <name type="scientific">Punica granatum</name>
    <name type="common">Pomegranate</name>
    <dbReference type="NCBI Taxonomy" id="22663"/>
    <lineage>
        <taxon>Eukaryota</taxon>
        <taxon>Viridiplantae</taxon>
        <taxon>Streptophyta</taxon>
        <taxon>Embryophyta</taxon>
        <taxon>Tracheophyta</taxon>
        <taxon>Spermatophyta</taxon>
        <taxon>Magnoliopsida</taxon>
        <taxon>eudicotyledons</taxon>
        <taxon>Gunneridae</taxon>
        <taxon>Pentapetalae</taxon>
        <taxon>rosids</taxon>
        <taxon>malvids</taxon>
        <taxon>Myrtales</taxon>
        <taxon>Lythraceae</taxon>
        <taxon>Punica</taxon>
    </lineage>
</organism>
<comment type="caution">
    <text evidence="1">The sequence shown here is derived from an EMBL/GenBank/DDBJ whole genome shotgun (WGS) entry which is preliminary data.</text>
</comment>
<protein>
    <submittedName>
        <fullName evidence="1">Uncharacterized protein</fullName>
    </submittedName>
</protein>
<keyword evidence="2" id="KW-1185">Reference proteome</keyword>
<reference evidence="1 2" key="1">
    <citation type="submission" date="2017-11" db="EMBL/GenBank/DDBJ databases">
        <title>De-novo sequencing of pomegranate (Punica granatum L.) genome.</title>
        <authorList>
            <person name="Akparov Z."/>
            <person name="Amiraslanov A."/>
            <person name="Hajiyeva S."/>
            <person name="Abbasov M."/>
            <person name="Kaur K."/>
            <person name="Hamwieh A."/>
            <person name="Solovyev V."/>
            <person name="Salamov A."/>
            <person name="Braich B."/>
            <person name="Kosarev P."/>
            <person name="Mahmoud A."/>
            <person name="Hajiyev E."/>
            <person name="Babayeva S."/>
            <person name="Izzatullayeva V."/>
            <person name="Mammadov A."/>
            <person name="Mammadov A."/>
            <person name="Sharifova S."/>
            <person name="Ojaghi J."/>
            <person name="Eynullazada K."/>
            <person name="Bayramov B."/>
            <person name="Abdulazimova A."/>
            <person name="Shahmuradov I."/>
        </authorList>
    </citation>
    <scope>NUCLEOTIDE SEQUENCE [LARGE SCALE GENOMIC DNA]</scope>
    <source>
        <strain evidence="2">cv. AG2017</strain>
        <tissue evidence="1">Leaf</tissue>
    </source>
</reference>